<keyword evidence="3" id="KW-0378">Hydrolase</keyword>
<organism evidence="3 4">
    <name type="scientific">Clostridium gelidum</name>
    <dbReference type="NCBI Taxonomy" id="704125"/>
    <lineage>
        <taxon>Bacteria</taxon>
        <taxon>Bacillati</taxon>
        <taxon>Bacillota</taxon>
        <taxon>Clostridia</taxon>
        <taxon>Eubacteriales</taxon>
        <taxon>Clostridiaceae</taxon>
        <taxon>Clostridium</taxon>
    </lineage>
</organism>
<evidence type="ECO:0000313" key="3">
    <source>
        <dbReference type="EMBL" id="BCZ45394.1"/>
    </source>
</evidence>
<dbReference type="EMBL" id="AP024849">
    <property type="protein sequence ID" value="BCZ45394.1"/>
    <property type="molecule type" value="Genomic_DNA"/>
</dbReference>
<keyword evidence="4" id="KW-1185">Reference proteome</keyword>
<dbReference type="Proteomes" id="UP000824633">
    <property type="component" value="Chromosome"/>
</dbReference>
<evidence type="ECO:0000259" key="2">
    <source>
        <dbReference type="Pfam" id="PF02517"/>
    </source>
</evidence>
<dbReference type="PANTHER" id="PTHR43592:SF15">
    <property type="entry name" value="CAAX AMINO TERMINAL PROTEASE FAMILY PROTEIN"/>
    <property type="match status" value="1"/>
</dbReference>
<dbReference type="RefSeq" id="WP_224036994.1">
    <property type="nucleotide sequence ID" value="NZ_AP024849.1"/>
</dbReference>
<keyword evidence="1" id="KW-0472">Membrane</keyword>
<dbReference type="Pfam" id="PF02517">
    <property type="entry name" value="Rce1-like"/>
    <property type="match status" value="1"/>
</dbReference>
<reference evidence="4" key="1">
    <citation type="submission" date="2021-07" db="EMBL/GenBank/DDBJ databases">
        <title>Complete genome sequencing of a Clostridium isolate.</title>
        <authorList>
            <person name="Ueki A."/>
            <person name="Tonouchi A."/>
        </authorList>
    </citation>
    <scope>NUCLEOTIDE SEQUENCE [LARGE SCALE GENOMIC DNA]</scope>
    <source>
        <strain evidence="4">C5S11</strain>
    </source>
</reference>
<keyword evidence="1" id="KW-0812">Transmembrane</keyword>
<feature type="transmembrane region" description="Helical" evidence="1">
    <location>
        <begin position="258"/>
        <end position="276"/>
    </location>
</feature>
<feature type="domain" description="CAAX prenyl protease 2/Lysostaphin resistance protein A-like" evidence="2">
    <location>
        <begin position="155"/>
        <end position="240"/>
    </location>
</feature>
<dbReference type="PANTHER" id="PTHR43592">
    <property type="entry name" value="CAAX AMINO TERMINAL PROTEASE"/>
    <property type="match status" value="1"/>
</dbReference>
<dbReference type="GO" id="GO:0006508">
    <property type="term" value="P:proteolysis"/>
    <property type="evidence" value="ECO:0007669"/>
    <property type="project" value="UniProtKB-KW"/>
</dbReference>
<name>A0ABM7T8W7_9CLOT</name>
<feature type="transmembrane region" description="Helical" evidence="1">
    <location>
        <begin position="150"/>
        <end position="169"/>
    </location>
</feature>
<sequence>MNDINESKVIKKLIKKDFNMLGITLIVQGLISNGVVFIVMIGIMIMKMVRDPNISEDQLKLLVEEPSFLGTISIIAVVIAFIPVLIYRRKKFVEYDLKVENRKFTLKTVTIGFIILLSVNNMLGLFANGLELGLNAIGLSAISALEDLDVLNQPTISMIIYTCIIAPIFEEFLYRGAVLRGLEKYGRWFAILVSAILFGLMHGNFYQIFMATAVGIILGYLATEYSIKLTIILHICNNTFVEILSQITSHLSENVGNIIYGSIAGISVIILLITFIRNKNNIKGWLQNNRMEKGIMLRFVTSITVIIIIAYDLYMVVSGITSIS</sequence>
<accession>A0ABM7T8W7</accession>
<gene>
    <name evidence="3" type="ORF">psyc5s11_14610</name>
</gene>
<feature type="transmembrane region" description="Helical" evidence="1">
    <location>
        <begin position="21"/>
        <end position="46"/>
    </location>
</feature>
<keyword evidence="1" id="KW-1133">Transmembrane helix</keyword>
<proteinExistence type="predicted"/>
<feature type="transmembrane region" description="Helical" evidence="1">
    <location>
        <begin position="297"/>
        <end position="317"/>
    </location>
</feature>
<evidence type="ECO:0000313" key="4">
    <source>
        <dbReference type="Proteomes" id="UP000824633"/>
    </source>
</evidence>
<evidence type="ECO:0000256" key="1">
    <source>
        <dbReference type="SAM" id="Phobius"/>
    </source>
</evidence>
<feature type="transmembrane region" description="Helical" evidence="1">
    <location>
        <begin position="108"/>
        <end position="130"/>
    </location>
</feature>
<dbReference type="GO" id="GO:0008233">
    <property type="term" value="F:peptidase activity"/>
    <property type="evidence" value="ECO:0007669"/>
    <property type="project" value="UniProtKB-KW"/>
</dbReference>
<dbReference type="InterPro" id="IPR003675">
    <property type="entry name" value="Rce1/LyrA-like_dom"/>
</dbReference>
<feature type="transmembrane region" description="Helical" evidence="1">
    <location>
        <begin position="66"/>
        <end position="87"/>
    </location>
</feature>
<feature type="transmembrane region" description="Helical" evidence="1">
    <location>
        <begin position="189"/>
        <end position="222"/>
    </location>
</feature>
<keyword evidence="3" id="KW-0645">Protease</keyword>
<protein>
    <submittedName>
        <fullName evidence="3">Protease</fullName>
    </submittedName>
</protein>